<comment type="caution">
    <text evidence="2">The sequence shown here is derived from an EMBL/GenBank/DDBJ whole genome shotgun (WGS) entry which is preliminary data.</text>
</comment>
<reference evidence="2 3" key="1">
    <citation type="submission" date="2020-02" db="EMBL/GenBank/DDBJ databases">
        <authorList>
            <person name="Ma Q."/>
            <person name="Huang Y."/>
            <person name="Song X."/>
            <person name="Pei D."/>
        </authorList>
    </citation>
    <scope>NUCLEOTIDE SEQUENCE [LARGE SCALE GENOMIC DNA]</scope>
    <source>
        <strain evidence="2">Sxm20200214</strain>
        <tissue evidence="2">Leaf</tissue>
    </source>
</reference>
<dbReference type="InterPro" id="IPR032710">
    <property type="entry name" value="NTF2-like_dom_sf"/>
</dbReference>
<dbReference type="InterPro" id="IPR013679">
    <property type="entry name" value="SPP_C"/>
</dbReference>
<accession>A0A8X7VD61</accession>
<gene>
    <name evidence="2" type="ORF">Bca52824_028882</name>
</gene>
<evidence type="ECO:0000313" key="2">
    <source>
        <dbReference type="EMBL" id="KAG2309134.1"/>
    </source>
</evidence>
<organism evidence="2 3">
    <name type="scientific">Brassica carinata</name>
    <name type="common">Ethiopian mustard</name>
    <name type="synonym">Abyssinian cabbage</name>
    <dbReference type="NCBI Taxonomy" id="52824"/>
    <lineage>
        <taxon>Eukaryota</taxon>
        <taxon>Viridiplantae</taxon>
        <taxon>Streptophyta</taxon>
        <taxon>Embryophyta</taxon>
        <taxon>Tracheophyta</taxon>
        <taxon>Spermatophyta</taxon>
        <taxon>Magnoliopsida</taxon>
        <taxon>eudicotyledons</taxon>
        <taxon>Gunneridae</taxon>
        <taxon>Pentapetalae</taxon>
        <taxon>rosids</taxon>
        <taxon>malvids</taxon>
        <taxon>Brassicales</taxon>
        <taxon>Brassicaceae</taxon>
        <taxon>Brassiceae</taxon>
        <taxon>Brassica</taxon>
    </lineage>
</organism>
<dbReference type="OrthoDB" id="531008at2759"/>
<sequence length="112" mass="12575">MRGGDVHPGGVFVHSSGAEKSLIDTIDELRKYHGDKQGKKFRVWVDQVLVTDTAPGTWMVKLGKWEQSGDERIGCTTTVKFTAKDGEGLVWEHVEQTWSVESKLKDDSSWII</sequence>
<dbReference type="Proteomes" id="UP000886595">
    <property type="component" value="Unassembled WGS sequence"/>
</dbReference>
<dbReference type="AlphaFoldDB" id="A0A8X7VD61"/>
<dbReference type="EMBL" id="JAAMPC010000006">
    <property type="protein sequence ID" value="KAG2309134.1"/>
    <property type="molecule type" value="Genomic_DNA"/>
</dbReference>
<keyword evidence="3" id="KW-1185">Reference proteome</keyword>
<dbReference type="InterPro" id="IPR051518">
    <property type="entry name" value="Sucrose_Phosphatase"/>
</dbReference>
<dbReference type="PANTHER" id="PTHR46521">
    <property type="entry name" value="SUCROSE-PHOSPHATASE 2-RELATED"/>
    <property type="match status" value="1"/>
</dbReference>
<feature type="domain" description="Sucrose-phosphatase C-terminal" evidence="1">
    <location>
        <begin position="6"/>
        <end position="99"/>
    </location>
</feature>
<dbReference type="SUPFAM" id="SSF54427">
    <property type="entry name" value="NTF2-like"/>
    <property type="match status" value="1"/>
</dbReference>
<dbReference type="GO" id="GO:0005986">
    <property type="term" value="P:sucrose biosynthetic process"/>
    <property type="evidence" value="ECO:0007669"/>
    <property type="project" value="InterPro"/>
</dbReference>
<dbReference type="Gene3D" id="3.10.450.50">
    <property type="match status" value="1"/>
</dbReference>
<proteinExistence type="predicted"/>
<dbReference type="Pfam" id="PF08472">
    <property type="entry name" value="S6PP_C"/>
    <property type="match status" value="1"/>
</dbReference>
<name>A0A8X7VD61_BRACI</name>
<dbReference type="GO" id="GO:0050307">
    <property type="term" value="F:sucrose-phosphate phosphatase activity"/>
    <property type="evidence" value="ECO:0007669"/>
    <property type="project" value="InterPro"/>
</dbReference>
<evidence type="ECO:0000313" key="3">
    <source>
        <dbReference type="Proteomes" id="UP000886595"/>
    </source>
</evidence>
<dbReference type="PANTHER" id="PTHR46521:SF4">
    <property type="entry name" value="SUCROSE-PHOSPHATASE 2-RELATED"/>
    <property type="match status" value="1"/>
</dbReference>
<protein>
    <recommendedName>
        <fullName evidence="1">Sucrose-phosphatase C-terminal domain-containing protein</fullName>
    </recommendedName>
</protein>
<evidence type="ECO:0000259" key="1">
    <source>
        <dbReference type="Pfam" id="PF08472"/>
    </source>
</evidence>